<evidence type="ECO:0000313" key="2">
    <source>
        <dbReference type="EMBL" id="AEE97964.1"/>
    </source>
</evidence>
<dbReference type="AlphaFoldDB" id="F3ZZW7"/>
<proteinExistence type="predicted"/>
<accession>F3ZZW7</accession>
<evidence type="ECO:0000313" key="3">
    <source>
        <dbReference type="Proteomes" id="UP000008457"/>
    </source>
</evidence>
<organism evidence="2 3">
    <name type="scientific">Mahella australiensis (strain DSM 15567 / CIP 107919 / 50-1 BON)</name>
    <dbReference type="NCBI Taxonomy" id="697281"/>
    <lineage>
        <taxon>Bacteria</taxon>
        <taxon>Bacillati</taxon>
        <taxon>Bacillota</taxon>
        <taxon>Clostridia</taxon>
        <taxon>Thermoanaerobacterales</taxon>
        <taxon>Thermoanaerobacterales Family IV. Incertae Sedis</taxon>
        <taxon>Mahella</taxon>
    </lineage>
</organism>
<keyword evidence="1" id="KW-0812">Transmembrane</keyword>
<reference evidence="3" key="1">
    <citation type="submission" date="2010-11" db="EMBL/GenBank/DDBJ databases">
        <title>The complete genome of Mahella australiensis DSM 15567.</title>
        <authorList>
            <consortium name="US DOE Joint Genome Institute (JGI-PGF)"/>
            <person name="Lucas S."/>
            <person name="Copeland A."/>
            <person name="Lapidus A."/>
            <person name="Bruce D."/>
            <person name="Goodwin L."/>
            <person name="Pitluck S."/>
            <person name="Kyrpides N."/>
            <person name="Mavromatis K."/>
            <person name="Pagani I."/>
            <person name="Ivanova N."/>
            <person name="Teshima H."/>
            <person name="Brettin T."/>
            <person name="Detter J.C."/>
            <person name="Han C."/>
            <person name="Tapia R."/>
            <person name="Land M."/>
            <person name="Hauser L."/>
            <person name="Markowitz V."/>
            <person name="Cheng J.-F."/>
            <person name="Hugenholtz P."/>
            <person name="Woyke T."/>
            <person name="Wu D."/>
            <person name="Spring S."/>
            <person name="Pukall R."/>
            <person name="Steenblock K."/>
            <person name="Schneider S."/>
            <person name="Klenk H.-P."/>
            <person name="Eisen J.A."/>
        </authorList>
    </citation>
    <scope>NUCLEOTIDE SEQUENCE [LARGE SCALE GENOMIC DNA]</scope>
    <source>
        <strain evidence="3">DSM 15567 / CIP 107919 / 50-1 BON</strain>
    </source>
</reference>
<sequence>MEREMKTKPGGKLISKIASALPCVLMYLCIFCLTFAVINGLTEGIRFETKAETLAAENGYLKGELERFKAQLVQETGITDADAADALLYSGD</sequence>
<dbReference type="RefSeq" id="WP_013782375.1">
    <property type="nucleotide sequence ID" value="NC_015520.1"/>
</dbReference>
<feature type="transmembrane region" description="Helical" evidence="1">
    <location>
        <begin position="20"/>
        <end position="41"/>
    </location>
</feature>
<dbReference type="EMBL" id="CP002360">
    <property type="protein sequence ID" value="AEE97964.1"/>
    <property type="molecule type" value="Genomic_DNA"/>
</dbReference>
<dbReference type="Proteomes" id="UP000008457">
    <property type="component" value="Chromosome"/>
</dbReference>
<reference evidence="2 3" key="2">
    <citation type="journal article" date="2011" name="Stand. Genomic Sci.">
        <title>Complete genome sequence of Mahella australiensis type strain (50-1 BON).</title>
        <authorList>
            <person name="Sikorski J."/>
            <person name="Teshima H."/>
            <person name="Nolan M."/>
            <person name="Lucas S."/>
            <person name="Hammon N."/>
            <person name="Deshpande S."/>
            <person name="Cheng J.F."/>
            <person name="Pitluck S."/>
            <person name="Liolios K."/>
            <person name="Pagani I."/>
            <person name="Ivanova N."/>
            <person name="Huntemann M."/>
            <person name="Mavromatis K."/>
            <person name="Ovchinikova G."/>
            <person name="Pati A."/>
            <person name="Tapia R."/>
            <person name="Han C."/>
            <person name="Goodwin L."/>
            <person name="Chen A."/>
            <person name="Palaniappan K."/>
            <person name="Land M."/>
            <person name="Hauser L."/>
            <person name="Ngatchou-Djao O.D."/>
            <person name="Rohde M."/>
            <person name="Pukall R."/>
            <person name="Spring S."/>
            <person name="Abt B."/>
            <person name="Goker M."/>
            <person name="Detter J.C."/>
            <person name="Woyke T."/>
            <person name="Bristow J."/>
            <person name="Markowitz V."/>
            <person name="Hugenholtz P."/>
            <person name="Eisen J.A."/>
            <person name="Kyrpides N.C."/>
            <person name="Klenk H.P."/>
            <person name="Lapidus A."/>
        </authorList>
    </citation>
    <scope>NUCLEOTIDE SEQUENCE [LARGE SCALE GENOMIC DNA]</scope>
    <source>
        <strain evidence="3">DSM 15567 / CIP 107919 / 50-1 BON</strain>
    </source>
</reference>
<keyword evidence="1" id="KW-1133">Transmembrane helix</keyword>
<gene>
    <name evidence="2" type="ordered locus">Mahau_2839</name>
</gene>
<dbReference type="HOGENOM" id="CLU_2409755_0_0_9"/>
<name>F3ZZW7_MAHA5</name>
<evidence type="ECO:0000256" key="1">
    <source>
        <dbReference type="SAM" id="Phobius"/>
    </source>
</evidence>
<keyword evidence="1" id="KW-0472">Membrane</keyword>
<dbReference type="STRING" id="697281.Mahau_2839"/>
<dbReference type="KEGG" id="mas:Mahau_2839"/>
<protein>
    <submittedName>
        <fullName evidence="2">Uncharacterized protein</fullName>
    </submittedName>
</protein>
<keyword evidence="3" id="KW-1185">Reference proteome</keyword>